<dbReference type="InterPro" id="IPR011200">
    <property type="entry name" value="UCP012608"/>
</dbReference>
<gene>
    <name evidence="1" type="ORF">FY036_14120</name>
</gene>
<accession>A0A5D4GVW1</accession>
<reference evidence="1 2" key="2">
    <citation type="submission" date="2019-09" db="EMBL/GenBank/DDBJ databases">
        <title>Mesorhizobium sp. MaA-C15 isolated from Microcystis aeruginosa.</title>
        <authorList>
            <person name="Jeong S.E."/>
            <person name="Jin H.M."/>
            <person name="Jeon C.O."/>
        </authorList>
    </citation>
    <scope>NUCLEOTIDE SEQUENCE [LARGE SCALE GENOMIC DNA]</scope>
    <source>
        <strain evidence="1 2">MaA-C15</strain>
    </source>
</reference>
<dbReference type="Pfam" id="PF10094">
    <property type="entry name" value="DUF2332"/>
    <property type="match status" value="1"/>
</dbReference>
<dbReference type="PIRSF" id="PIRSF012608">
    <property type="entry name" value="UCP012608"/>
    <property type="match status" value="1"/>
</dbReference>
<evidence type="ECO:0000313" key="2">
    <source>
        <dbReference type="Proteomes" id="UP000323258"/>
    </source>
</evidence>
<evidence type="ECO:0000313" key="1">
    <source>
        <dbReference type="EMBL" id="TYR31415.1"/>
    </source>
</evidence>
<dbReference type="EMBL" id="VSZS01000064">
    <property type="protein sequence ID" value="TYR31415.1"/>
    <property type="molecule type" value="Genomic_DNA"/>
</dbReference>
<dbReference type="Proteomes" id="UP000323258">
    <property type="component" value="Unassembled WGS sequence"/>
</dbReference>
<comment type="caution">
    <text evidence="1">The sequence shown here is derived from an EMBL/GenBank/DDBJ whole genome shotgun (WGS) entry which is preliminary data.</text>
</comment>
<reference evidence="1 2" key="1">
    <citation type="submission" date="2019-08" db="EMBL/GenBank/DDBJ databases">
        <authorList>
            <person name="Seo Y.L."/>
        </authorList>
    </citation>
    <scope>NUCLEOTIDE SEQUENCE [LARGE SCALE GENOMIC DNA]</scope>
    <source>
        <strain evidence="1 2">MaA-C15</strain>
    </source>
</reference>
<name>A0A5D4GVW1_9HYPH</name>
<keyword evidence="2" id="KW-1185">Reference proteome</keyword>
<dbReference type="RefSeq" id="WP_148915387.1">
    <property type="nucleotide sequence ID" value="NZ_VSZS01000064.1"/>
</dbReference>
<dbReference type="OrthoDB" id="7666987at2"/>
<proteinExistence type="predicted"/>
<dbReference type="AlphaFoldDB" id="A0A5D4GVW1"/>
<protein>
    <submittedName>
        <fullName evidence="1">DUF2332 family protein</fullName>
    </submittedName>
</protein>
<sequence length="352" mass="37686">MALGGGIAAHFLAQADSCDRLGSPFTARLCRILVEVLDDTTATGARVANWPGEVRDDAVALRMCGGLHRLVLEGRDPGLAAVYPPHEAGDAALASAVRAAIVAHEDALLANLDSPPQTNEIGRSGMLLPGFLAIARETRLPLALCEIGSSGGLNLLFDRFAYSYGDLNWGDAASPVRLAPDIRGAPPPLDGTLSVASRDGCDIAPVDARSQAGRMRLRSYVWPDQPLRHERLEGAFQLAREHEYSLAEADAASFVAGRLAGRTPGSAFALFHSIMWQYMPHETRAAITRAMAQAGEAATAEAPVAHLRMEPLELSDPHATLSLTLWPGGRTRHLARCDYHGRWIEWTGGHDG</sequence>
<organism evidence="1 2">
    <name type="scientific">Neoaquamicrobium microcysteis</name>
    <dbReference type="NCBI Taxonomy" id="2682781"/>
    <lineage>
        <taxon>Bacteria</taxon>
        <taxon>Pseudomonadati</taxon>
        <taxon>Pseudomonadota</taxon>
        <taxon>Alphaproteobacteria</taxon>
        <taxon>Hyphomicrobiales</taxon>
        <taxon>Phyllobacteriaceae</taxon>
        <taxon>Neoaquamicrobium</taxon>
    </lineage>
</organism>